<keyword evidence="1" id="KW-0812">Transmembrane</keyword>
<gene>
    <name evidence="3" type="ORF">EQG68_09970</name>
</gene>
<name>A0A4V1N4B4_9FLAO</name>
<keyword evidence="4" id="KW-1185">Reference proteome</keyword>
<dbReference type="OrthoDB" id="9812065at2"/>
<dbReference type="Gene3D" id="3.20.20.370">
    <property type="entry name" value="Glycoside hydrolase/deacetylase"/>
    <property type="match status" value="1"/>
</dbReference>
<keyword evidence="1" id="KW-0472">Membrane</keyword>
<dbReference type="Pfam" id="PF01522">
    <property type="entry name" value="Polysacc_deac_1"/>
    <property type="match status" value="1"/>
</dbReference>
<accession>A0A4V1N4B4</accession>
<evidence type="ECO:0000259" key="2">
    <source>
        <dbReference type="PROSITE" id="PS51677"/>
    </source>
</evidence>
<keyword evidence="1" id="KW-1133">Transmembrane helix</keyword>
<evidence type="ECO:0000313" key="3">
    <source>
        <dbReference type="EMBL" id="RXR31576.1"/>
    </source>
</evidence>
<organism evidence="3 4">
    <name type="scientific">Flavobacterium piscinae</name>
    <dbReference type="NCBI Taxonomy" id="2506424"/>
    <lineage>
        <taxon>Bacteria</taxon>
        <taxon>Pseudomonadati</taxon>
        <taxon>Bacteroidota</taxon>
        <taxon>Flavobacteriia</taxon>
        <taxon>Flavobacteriales</taxon>
        <taxon>Flavobacteriaceae</taxon>
        <taxon>Flavobacterium</taxon>
    </lineage>
</organism>
<dbReference type="AlphaFoldDB" id="A0A4V1N4B4"/>
<protein>
    <submittedName>
        <fullName evidence="3">Polysaccharide deacetylase family protein</fullName>
    </submittedName>
</protein>
<dbReference type="InterPro" id="IPR011330">
    <property type="entry name" value="Glyco_hydro/deAcase_b/a-brl"/>
</dbReference>
<comment type="caution">
    <text evidence="3">The sequence shown here is derived from an EMBL/GenBank/DDBJ whole genome shotgun (WGS) entry which is preliminary data.</text>
</comment>
<sequence length="258" mass="29732">MLKHKKIVLFCVAVVLVLFTFTFFTAVHWIFFLLLFLIWLGLTTWGSFDIRLNYFTKAYCSKPNSISKEIALTFDDGPHEMTEKVLDLLKLFNVKATFFCIGKQIENNPQLFKRIISEGHLVGNHSFSHSENFGFFSSQNVLNEITTTNKLVQQWSGLNMKLFRPPFGVTNPMIAKAISETKHHVIGWNIRSLDTVYEDENTIFERVKNKIKPGGIILMHDTSQKSVNVLERLLLFLKTENYSIVSVDKLLNLSAYEN</sequence>
<reference evidence="4" key="1">
    <citation type="submission" date="2019-01" db="EMBL/GenBank/DDBJ databases">
        <title>Cytophagaceae bacterium strain CAR-16.</title>
        <authorList>
            <person name="Chen W.-M."/>
        </authorList>
    </citation>
    <scope>NUCLEOTIDE SEQUENCE [LARGE SCALE GENOMIC DNA]</scope>
    <source>
        <strain evidence="4">ICH-30</strain>
    </source>
</reference>
<evidence type="ECO:0000313" key="4">
    <source>
        <dbReference type="Proteomes" id="UP000289734"/>
    </source>
</evidence>
<dbReference type="GO" id="GO:0016810">
    <property type="term" value="F:hydrolase activity, acting on carbon-nitrogen (but not peptide) bonds"/>
    <property type="evidence" value="ECO:0007669"/>
    <property type="project" value="InterPro"/>
</dbReference>
<dbReference type="GO" id="GO:0005975">
    <property type="term" value="P:carbohydrate metabolic process"/>
    <property type="evidence" value="ECO:0007669"/>
    <property type="project" value="InterPro"/>
</dbReference>
<dbReference type="PROSITE" id="PS51677">
    <property type="entry name" value="NODB"/>
    <property type="match status" value="1"/>
</dbReference>
<dbReference type="InterPro" id="IPR050248">
    <property type="entry name" value="Polysacc_deacetylase_ArnD"/>
</dbReference>
<feature type="domain" description="NodB homology" evidence="2">
    <location>
        <begin position="68"/>
        <end position="245"/>
    </location>
</feature>
<evidence type="ECO:0000256" key="1">
    <source>
        <dbReference type="SAM" id="Phobius"/>
    </source>
</evidence>
<dbReference type="PANTHER" id="PTHR10587">
    <property type="entry name" value="GLYCOSYL TRANSFERASE-RELATED"/>
    <property type="match status" value="1"/>
</dbReference>
<dbReference type="InterPro" id="IPR002509">
    <property type="entry name" value="NODB_dom"/>
</dbReference>
<dbReference type="PANTHER" id="PTHR10587:SF125">
    <property type="entry name" value="POLYSACCHARIDE DEACETYLASE YHEN-RELATED"/>
    <property type="match status" value="1"/>
</dbReference>
<feature type="transmembrane region" description="Helical" evidence="1">
    <location>
        <begin position="7"/>
        <end position="24"/>
    </location>
</feature>
<dbReference type="EMBL" id="SBKQ01000009">
    <property type="protein sequence ID" value="RXR31576.1"/>
    <property type="molecule type" value="Genomic_DNA"/>
</dbReference>
<proteinExistence type="predicted"/>
<dbReference type="CDD" id="cd10917">
    <property type="entry name" value="CE4_NodB_like_6s_7s"/>
    <property type="match status" value="1"/>
</dbReference>
<dbReference type="RefSeq" id="WP_129464741.1">
    <property type="nucleotide sequence ID" value="NZ_SBKQ01000009.1"/>
</dbReference>
<feature type="transmembrane region" description="Helical" evidence="1">
    <location>
        <begin position="30"/>
        <end position="48"/>
    </location>
</feature>
<dbReference type="Proteomes" id="UP000289734">
    <property type="component" value="Unassembled WGS sequence"/>
</dbReference>
<dbReference type="SUPFAM" id="SSF88713">
    <property type="entry name" value="Glycoside hydrolase/deacetylase"/>
    <property type="match status" value="1"/>
</dbReference>